<dbReference type="RefSeq" id="WP_253037382.1">
    <property type="nucleotide sequence ID" value="NZ_CP168322.1"/>
</dbReference>
<evidence type="ECO:0000313" key="5">
    <source>
        <dbReference type="Proteomes" id="UP001284033"/>
    </source>
</evidence>
<evidence type="ECO:0000256" key="2">
    <source>
        <dbReference type="SAM" id="Phobius"/>
    </source>
</evidence>
<feature type="transmembrane region" description="Helical" evidence="2">
    <location>
        <begin position="243"/>
        <end position="263"/>
    </location>
</feature>
<organism evidence="4 5">
    <name type="scientific">Riemerella anatipestifer</name>
    <name type="common">Moraxella anatipestifer</name>
    <dbReference type="NCBI Taxonomy" id="34085"/>
    <lineage>
        <taxon>Bacteria</taxon>
        <taxon>Pseudomonadati</taxon>
        <taxon>Bacteroidota</taxon>
        <taxon>Flavobacteriia</taxon>
        <taxon>Flavobacteriales</taxon>
        <taxon>Weeksellaceae</taxon>
        <taxon>Riemerella</taxon>
    </lineage>
</organism>
<dbReference type="Pfam" id="PF07863">
    <property type="entry name" value="CtnDOT_TraJ"/>
    <property type="match status" value="1"/>
</dbReference>
<protein>
    <recommendedName>
        <fullName evidence="3">Conjugative transposon TraJ C-terminal domain-containing protein</fullName>
    </recommendedName>
</protein>
<feature type="transmembrane region" description="Helical" evidence="2">
    <location>
        <begin position="329"/>
        <end position="348"/>
    </location>
</feature>
<keyword evidence="2" id="KW-0812">Transmembrane</keyword>
<dbReference type="InterPro" id="IPR012424">
    <property type="entry name" value="Conjugative_transposon_TraJ_C"/>
</dbReference>
<feature type="transmembrane region" description="Helical" evidence="2">
    <location>
        <begin position="216"/>
        <end position="237"/>
    </location>
</feature>
<dbReference type="EMBL" id="JAQZHK010000002">
    <property type="protein sequence ID" value="MDY3512167.1"/>
    <property type="molecule type" value="Genomic_DNA"/>
</dbReference>
<gene>
    <name evidence="4" type="ORF">PG303_02920</name>
</gene>
<keyword evidence="2" id="KW-1133">Transmembrane helix</keyword>
<proteinExistence type="predicted"/>
<feature type="transmembrane region" description="Helical" evidence="2">
    <location>
        <begin position="275"/>
        <end position="295"/>
    </location>
</feature>
<keyword evidence="1" id="KW-0175">Coiled coil</keyword>
<comment type="caution">
    <text evidence="4">The sequence shown here is derived from an EMBL/GenBank/DDBJ whole genome shotgun (WGS) entry which is preliminary data.</text>
</comment>
<reference evidence="4" key="1">
    <citation type="submission" date="2023-01" db="EMBL/GenBank/DDBJ databases">
        <title>Genome-based studies on antimicrobial resistance profiles of Riemerella anatipestifer in China, 1994 to 2021.</title>
        <authorList>
            <person name="Yang Z."/>
            <person name="Zhu D."/>
        </authorList>
    </citation>
    <scope>NUCLEOTIDE SEQUENCE</scope>
    <source>
        <strain evidence="4">RCAD1218</strain>
    </source>
</reference>
<keyword evidence="2" id="KW-0472">Membrane</keyword>
<name>A0AAP6HDP9_RIEAN</name>
<sequence>MNKYLSFIGILVFILFPNLVFGADGNGALEFLKGDGAIEQWFLKAFANVEFEAQSHISSAAALGRAIGGFGALIYMGYLGWEMQEGQRPWSVTPMIKPVIIGLILANWPSFTYLIKAPFDALATPSISMFNEIEDQANLLRKKRYELQQKAIDKAMEIQAENEKKKAEANAQATEKKDFIDRVIDGVSDSVSEKWDNLTTQIEKWTLKTQASLQTLLAELIEAIALIILRVCVYGVFGFQKIWSIMLMILGPIAVGISLIPGFDGALQSWIAKFININLFTFISFQAMSVGNLLITSGYKMEIERYETILKGSEDQITAAVGMFTEGSGFINVITFTVVSYIVTGVLVSMTPIIADSIVSAGAASVANAAKSGASSIHKGGKSVYKGGKSSVRDLQRGAKKIGKTLGNLASRF</sequence>
<evidence type="ECO:0000313" key="4">
    <source>
        <dbReference type="EMBL" id="MDY3512167.1"/>
    </source>
</evidence>
<evidence type="ECO:0000259" key="3">
    <source>
        <dbReference type="Pfam" id="PF07863"/>
    </source>
</evidence>
<feature type="transmembrane region" description="Helical" evidence="2">
    <location>
        <begin position="62"/>
        <end position="81"/>
    </location>
</feature>
<dbReference type="AlphaFoldDB" id="A0AAP6HDP9"/>
<feature type="domain" description="Conjugative transposon TraJ C-terminal" evidence="3">
    <location>
        <begin position="60"/>
        <end position="390"/>
    </location>
</feature>
<accession>A0AAP6HDP9</accession>
<dbReference type="Proteomes" id="UP001284033">
    <property type="component" value="Unassembled WGS sequence"/>
</dbReference>
<evidence type="ECO:0000256" key="1">
    <source>
        <dbReference type="SAM" id="Coils"/>
    </source>
</evidence>
<feature type="coiled-coil region" evidence="1">
    <location>
        <begin position="130"/>
        <end position="177"/>
    </location>
</feature>